<gene>
    <name evidence="2" type="ORF">UE46_09345</name>
</gene>
<organism evidence="2 3">
    <name type="scientific">Listeria weihenstephanensis</name>
    <dbReference type="NCBI Taxonomy" id="1006155"/>
    <lineage>
        <taxon>Bacteria</taxon>
        <taxon>Bacillati</taxon>
        <taxon>Bacillota</taxon>
        <taxon>Bacilli</taxon>
        <taxon>Bacillales</taxon>
        <taxon>Listeriaceae</taxon>
        <taxon>Listeria</taxon>
    </lineage>
</organism>
<accession>A0A1S7FUV6</accession>
<keyword evidence="1" id="KW-0732">Signal</keyword>
<feature type="signal peptide" evidence="1">
    <location>
        <begin position="1"/>
        <end position="25"/>
    </location>
</feature>
<dbReference type="PROSITE" id="PS51257">
    <property type="entry name" value="PROKAR_LIPOPROTEIN"/>
    <property type="match status" value="1"/>
</dbReference>
<feature type="chain" id="PRO_5010568213" evidence="1">
    <location>
        <begin position="26"/>
        <end position="90"/>
    </location>
</feature>
<dbReference type="KEGG" id="lwi:UE46_09345"/>
<evidence type="ECO:0000256" key="1">
    <source>
        <dbReference type="SAM" id="SignalP"/>
    </source>
</evidence>
<protein>
    <submittedName>
        <fullName evidence="2">Uncharacterized protein</fullName>
    </submittedName>
</protein>
<evidence type="ECO:0000313" key="2">
    <source>
        <dbReference type="EMBL" id="AQY51236.1"/>
    </source>
</evidence>
<keyword evidence="3" id="KW-1185">Reference proteome</keyword>
<sequence>MKKGLIFTIIFMLGCALFPATESSAQENDLINYLGLENINVENSLEKPEGQFAKSRNLLRSGLTNSIMTKPYVKSGDITGKEDLGYLDIY</sequence>
<reference evidence="3" key="1">
    <citation type="submission" date="2015-03" db="EMBL/GenBank/DDBJ databases">
        <authorList>
            <person name="Ferrari E."/>
            <person name="Walter M.C."/>
            <person name="Huptas C."/>
            <person name="Scherer S."/>
            <person name="Mueller-Herbst S."/>
        </authorList>
    </citation>
    <scope>NUCLEOTIDE SEQUENCE [LARGE SCALE GENOMIC DNA]</scope>
    <source>
        <strain evidence="3">LWP01</strain>
    </source>
</reference>
<name>A0A1S7FUV6_9LIST</name>
<dbReference type="RefSeq" id="WP_036061777.1">
    <property type="nucleotide sequence ID" value="NZ_CP011102.1"/>
</dbReference>
<evidence type="ECO:0000313" key="3">
    <source>
        <dbReference type="Proteomes" id="UP000223060"/>
    </source>
</evidence>
<dbReference type="AlphaFoldDB" id="A0A1S7FUV6"/>
<proteinExistence type="predicted"/>
<dbReference type="Proteomes" id="UP000223060">
    <property type="component" value="Chromosome"/>
</dbReference>
<dbReference type="EMBL" id="CP011102">
    <property type="protein sequence ID" value="AQY51236.1"/>
    <property type="molecule type" value="Genomic_DNA"/>
</dbReference>